<organism evidence="1 2">
    <name type="scientific">Rhodanobacter glycinis</name>
    <dbReference type="NCBI Taxonomy" id="582702"/>
    <lineage>
        <taxon>Bacteria</taxon>
        <taxon>Pseudomonadati</taxon>
        <taxon>Pseudomonadota</taxon>
        <taxon>Gammaproteobacteria</taxon>
        <taxon>Lysobacterales</taxon>
        <taxon>Rhodanobacteraceae</taxon>
        <taxon>Rhodanobacter</taxon>
    </lineage>
</organism>
<protein>
    <submittedName>
        <fullName evidence="1">Uncharacterized protein</fullName>
    </submittedName>
</protein>
<proteinExistence type="predicted"/>
<evidence type="ECO:0000313" key="1">
    <source>
        <dbReference type="EMBL" id="TPG08210.1"/>
    </source>
</evidence>
<gene>
    <name evidence="1" type="ORF">EAH88_11210</name>
</gene>
<keyword evidence="2" id="KW-1185">Reference proteome</keyword>
<dbReference type="AlphaFoldDB" id="A0A502C684"/>
<dbReference type="Proteomes" id="UP000319486">
    <property type="component" value="Unassembled WGS sequence"/>
</dbReference>
<evidence type="ECO:0000313" key="2">
    <source>
        <dbReference type="Proteomes" id="UP000319486"/>
    </source>
</evidence>
<reference evidence="1 2" key="1">
    <citation type="journal article" date="2019" name="Environ. Microbiol.">
        <title>Species interactions and distinct microbial communities in high Arctic permafrost affected cryosols are associated with the CH4 and CO2 gas fluxes.</title>
        <authorList>
            <person name="Altshuler I."/>
            <person name="Hamel J."/>
            <person name="Turney S."/>
            <person name="Magnuson E."/>
            <person name="Levesque R."/>
            <person name="Greer C."/>
            <person name="Whyte L.G."/>
        </authorList>
    </citation>
    <scope>NUCLEOTIDE SEQUENCE [LARGE SCALE GENOMIC DNA]</scope>
    <source>
        <strain evidence="1 2">S13Y</strain>
    </source>
</reference>
<comment type="caution">
    <text evidence="1">The sequence shown here is derived from an EMBL/GenBank/DDBJ whole genome shotgun (WGS) entry which is preliminary data.</text>
</comment>
<name>A0A502C684_9GAMM</name>
<sequence length="71" mass="7256">MLLASCGMHVTGTASAPRFKIDPAAVTSVIKAGLTGSRDTGTKTPRTGKSTRKKDALNNFLLGALGSKSGH</sequence>
<dbReference type="EMBL" id="RCZO01000006">
    <property type="protein sequence ID" value="TPG08210.1"/>
    <property type="molecule type" value="Genomic_DNA"/>
</dbReference>
<accession>A0A502C684</accession>